<dbReference type="InterPro" id="IPR027417">
    <property type="entry name" value="P-loop_NTPase"/>
</dbReference>
<protein>
    <recommendedName>
        <fullName evidence="1">YobI-like P-loop NTPase domain-containing protein</fullName>
    </recommendedName>
</protein>
<proteinExistence type="predicted"/>
<evidence type="ECO:0000259" key="1">
    <source>
        <dbReference type="Pfam" id="PF20693"/>
    </source>
</evidence>
<sequence length="150" mass="16951">MAGMYTGENEGWNLEPLTPTFIKSEHGKYIKTLEKYLEQDGITNVALSGNYGVGKSSILGKFADNNPEKTTQISLSTFALDEEVDLDDSIPKQANTPTNIIQREIVKQFLYQETVSQSRGSRFQKIERFSWKRELLISLITGLAFTRPVK</sequence>
<feature type="domain" description="YobI-like P-loop NTPase" evidence="1">
    <location>
        <begin position="29"/>
        <end position="143"/>
    </location>
</feature>
<evidence type="ECO:0000313" key="3">
    <source>
        <dbReference type="Proteomes" id="UP000186091"/>
    </source>
</evidence>
<dbReference type="InterPro" id="IPR048428">
    <property type="entry name" value="YobI-NTPase"/>
</dbReference>
<comment type="caution">
    <text evidence="2">The sequence shown here is derived from an EMBL/GenBank/DDBJ whole genome shotgun (WGS) entry which is preliminary data.</text>
</comment>
<organism evidence="2 3">
    <name type="scientific">Corynebacterium glutamicum</name>
    <name type="common">Brevibacterium saccharolyticum</name>
    <dbReference type="NCBI Taxonomy" id="1718"/>
    <lineage>
        <taxon>Bacteria</taxon>
        <taxon>Bacillati</taxon>
        <taxon>Actinomycetota</taxon>
        <taxon>Actinomycetes</taxon>
        <taxon>Mycobacteriales</taxon>
        <taxon>Corynebacteriaceae</taxon>
        <taxon>Corynebacterium</taxon>
    </lineage>
</organism>
<dbReference type="EMBL" id="LOQT01000033">
    <property type="protein sequence ID" value="OKX76572.1"/>
    <property type="molecule type" value="Genomic_DNA"/>
</dbReference>
<name>A0AB36I8S1_CORGT</name>
<gene>
    <name evidence="2" type="ORF">AUP69_14985</name>
</gene>
<dbReference type="Proteomes" id="UP000186091">
    <property type="component" value="Unassembled WGS sequence"/>
</dbReference>
<dbReference type="AlphaFoldDB" id="A0AB36I8S1"/>
<evidence type="ECO:0000313" key="2">
    <source>
        <dbReference type="EMBL" id="OKX76572.1"/>
    </source>
</evidence>
<dbReference type="SUPFAM" id="SSF52540">
    <property type="entry name" value="P-loop containing nucleoside triphosphate hydrolases"/>
    <property type="match status" value="1"/>
</dbReference>
<accession>A0AB36I8S1</accession>
<dbReference type="Pfam" id="PF20693">
    <property type="entry name" value="YobI-ATPase"/>
    <property type="match status" value="1"/>
</dbReference>
<reference evidence="2 3" key="1">
    <citation type="submission" date="2015-12" db="EMBL/GenBank/DDBJ databases">
        <title>Genome sequence of Corynebacterium AS 1.542.</title>
        <authorList>
            <person name="Yang J."/>
            <person name="Yang S."/>
        </authorList>
    </citation>
    <scope>NUCLEOTIDE SEQUENCE [LARGE SCALE GENOMIC DNA]</scope>
    <source>
        <strain evidence="2 3">AS 1.542</strain>
    </source>
</reference>
<dbReference type="Gene3D" id="3.40.50.300">
    <property type="entry name" value="P-loop containing nucleotide triphosphate hydrolases"/>
    <property type="match status" value="1"/>
</dbReference>